<feature type="compositionally biased region" description="Basic and acidic residues" evidence="1">
    <location>
        <begin position="9"/>
        <end position="25"/>
    </location>
</feature>
<reference evidence="2" key="1">
    <citation type="submission" date="2022-01" db="EMBL/GenBank/DDBJ databases">
        <authorList>
            <person name="King R."/>
        </authorList>
    </citation>
    <scope>NUCLEOTIDE SEQUENCE</scope>
</reference>
<keyword evidence="3" id="KW-1185">Reference proteome</keyword>
<evidence type="ECO:0000256" key="1">
    <source>
        <dbReference type="SAM" id="MobiDB-lite"/>
    </source>
</evidence>
<dbReference type="EMBL" id="OV725080">
    <property type="protein sequence ID" value="CAH1399684.1"/>
    <property type="molecule type" value="Genomic_DNA"/>
</dbReference>
<dbReference type="OrthoDB" id="6594763at2759"/>
<evidence type="ECO:0000313" key="3">
    <source>
        <dbReference type="Proteomes" id="UP001152798"/>
    </source>
</evidence>
<organism evidence="2 3">
    <name type="scientific">Nezara viridula</name>
    <name type="common">Southern green stink bug</name>
    <name type="synonym">Cimex viridulus</name>
    <dbReference type="NCBI Taxonomy" id="85310"/>
    <lineage>
        <taxon>Eukaryota</taxon>
        <taxon>Metazoa</taxon>
        <taxon>Ecdysozoa</taxon>
        <taxon>Arthropoda</taxon>
        <taxon>Hexapoda</taxon>
        <taxon>Insecta</taxon>
        <taxon>Pterygota</taxon>
        <taxon>Neoptera</taxon>
        <taxon>Paraneoptera</taxon>
        <taxon>Hemiptera</taxon>
        <taxon>Heteroptera</taxon>
        <taxon>Panheteroptera</taxon>
        <taxon>Pentatomomorpha</taxon>
        <taxon>Pentatomoidea</taxon>
        <taxon>Pentatomidae</taxon>
        <taxon>Pentatominae</taxon>
        <taxon>Nezara</taxon>
    </lineage>
</organism>
<sequence length="74" mass="8189">MEGSGIRGVTDREEGPIKTLKDQKTGHSISMKARRLRWAGHAARSNPSGSVYATIDVSIEFKRPHGRPKSRCID</sequence>
<accession>A0A9P0MP11</accession>
<dbReference type="AlphaFoldDB" id="A0A9P0MP11"/>
<feature type="region of interest" description="Disordered" evidence="1">
    <location>
        <begin position="1"/>
        <end position="28"/>
    </location>
</feature>
<dbReference type="Proteomes" id="UP001152798">
    <property type="component" value="Chromosome 4"/>
</dbReference>
<proteinExistence type="predicted"/>
<gene>
    <name evidence="2" type="ORF">NEZAVI_LOCUS9083</name>
</gene>
<evidence type="ECO:0000313" key="2">
    <source>
        <dbReference type="EMBL" id="CAH1399684.1"/>
    </source>
</evidence>
<name>A0A9P0MP11_NEZVI</name>
<protein>
    <submittedName>
        <fullName evidence="2">Uncharacterized protein</fullName>
    </submittedName>
</protein>